<proteinExistence type="predicted"/>
<name>A0A975BE49_9BACT</name>
<evidence type="ECO:0000313" key="2">
    <source>
        <dbReference type="Proteomes" id="UP000663720"/>
    </source>
</evidence>
<reference evidence="1" key="1">
    <citation type="journal article" date="2021" name="Microb. Physiol.">
        <title>Proteogenomic Insights into the Physiology of Marine, Sulfate-Reducing, Filamentous Desulfonema limicola and Desulfonema magnum.</title>
        <authorList>
            <person name="Schnaars V."/>
            <person name="Wohlbrand L."/>
            <person name="Scheve S."/>
            <person name="Hinrichs C."/>
            <person name="Reinhardt R."/>
            <person name="Rabus R."/>
        </authorList>
    </citation>
    <scope>NUCLEOTIDE SEQUENCE</scope>
    <source>
        <strain evidence="1">5ac10</strain>
    </source>
</reference>
<accession>A0A975BE49</accession>
<protein>
    <submittedName>
        <fullName evidence="1">Toxin-antitoxin system, antitoxin component, BrnA-like</fullName>
    </submittedName>
</protein>
<dbReference type="InterPro" id="IPR025528">
    <property type="entry name" value="BrnA_antitoxin"/>
</dbReference>
<dbReference type="KEGG" id="dli:dnl_59110"/>
<keyword evidence="2" id="KW-1185">Reference proteome</keyword>
<dbReference type="RefSeq" id="WP_207689340.1">
    <property type="nucleotide sequence ID" value="NZ_CP061799.1"/>
</dbReference>
<dbReference type="Proteomes" id="UP000663720">
    <property type="component" value="Chromosome"/>
</dbReference>
<evidence type="ECO:0000313" key="1">
    <source>
        <dbReference type="EMBL" id="QTA83499.1"/>
    </source>
</evidence>
<dbReference type="AlphaFoldDB" id="A0A975BE49"/>
<sequence length="97" mass="11543">MKKEKIVRYSSNELRNLEKDGGDKTDWVCVHSMKDEDIVFDEDSPEITQDMFDKARIMKTEISLLLDSDVMEWYKKQNIAYQPLINTLLRSYMEAHH</sequence>
<organism evidence="1 2">
    <name type="scientific">Desulfonema limicola</name>
    <dbReference type="NCBI Taxonomy" id="45656"/>
    <lineage>
        <taxon>Bacteria</taxon>
        <taxon>Pseudomonadati</taxon>
        <taxon>Thermodesulfobacteriota</taxon>
        <taxon>Desulfobacteria</taxon>
        <taxon>Desulfobacterales</taxon>
        <taxon>Desulfococcaceae</taxon>
        <taxon>Desulfonema</taxon>
    </lineage>
</organism>
<dbReference type="Pfam" id="PF14384">
    <property type="entry name" value="BrnA_antitoxin"/>
    <property type="match status" value="1"/>
</dbReference>
<gene>
    <name evidence="1" type="ORF">dnl_59110</name>
</gene>
<dbReference type="EMBL" id="CP061799">
    <property type="protein sequence ID" value="QTA83499.1"/>
    <property type="molecule type" value="Genomic_DNA"/>
</dbReference>